<gene>
    <name evidence="7" type="ORF">ACFFRH_24355</name>
</gene>
<evidence type="ECO:0000256" key="5">
    <source>
        <dbReference type="SAM" id="MobiDB-lite"/>
    </source>
</evidence>
<dbReference type="PANTHER" id="PTHR30417:SF1">
    <property type="entry name" value="N-ACETYLMURAMOYL-L-ALANINE AMIDASE AMID"/>
    <property type="match status" value="1"/>
</dbReference>
<feature type="compositionally biased region" description="Basic and acidic residues" evidence="5">
    <location>
        <begin position="356"/>
        <end position="367"/>
    </location>
</feature>
<dbReference type="Gene3D" id="3.40.80.10">
    <property type="entry name" value="Peptidoglycan recognition protein-like"/>
    <property type="match status" value="1"/>
</dbReference>
<feature type="compositionally biased region" description="Pro residues" evidence="5">
    <location>
        <begin position="370"/>
        <end position="389"/>
    </location>
</feature>
<dbReference type="CDD" id="cd06583">
    <property type="entry name" value="PGRP"/>
    <property type="match status" value="1"/>
</dbReference>
<evidence type="ECO:0000256" key="3">
    <source>
        <dbReference type="ARBA" id="ARBA00022801"/>
    </source>
</evidence>
<dbReference type="InterPro" id="IPR002502">
    <property type="entry name" value="Amidase_domain"/>
</dbReference>
<dbReference type="Gene3D" id="1.10.530.10">
    <property type="match status" value="1"/>
</dbReference>
<comment type="catalytic activity">
    <reaction evidence="1">
        <text>Hydrolyzes the link between N-acetylmuramoyl residues and L-amino acid residues in certain cell-wall glycopeptides.</text>
        <dbReference type="EC" id="3.5.1.28"/>
    </reaction>
</comment>
<dbReference type="InterPro" id="IPR051206">
    <property type="entry name" value="NAMLAA_amidase_2"/>
</dbReference>
<accession>A0ABV5TIA5</accession>
<dbReference type="EC" id="3.5.1.28" evidence="2"/>
<keyword evidence="3 7" id="KW-0378">Hydrolase</keyword>
<name>A0ABV5TIA5_9ACTN</name>
<feature type="region of interest" description="Disordered" evidence="5">
    <location>
        <begin position="46"/>
        <end position="104"/>
    </location>
</feature>
<evidence type="ECO:0000256" key="1">
    <source>
        <dbReference type="ARBA" id="ARBA00001561"/>
    </source>
</evidence>
<keyword evidence="4" id="KW-0961">Cell wall biogenesis/degradation</keyword>
<proteinExistence type="predicted"/>
<feature type="region of interest" description="Disordered" evidence="5">
    <location>
        <begin position="151"/>
        <end position="172"/>
    </location>
</feature>
<protein>
    <recommendedName>
        <fullName evidence="2">N-acetylmuramoyl-L-alanine amidase</fullName>
        <ecNumber evidence="2">3.5.1.28</ecNumber>
    </recommendedName>
</protein>
<dbReference type="Proteomes" id="UP001589610">
    <property type="component" value="Unassembled WGS sequence"/>
</dbReference>
<dbReference type="GO" id="GO:0008745">
    <property type="term" value="F:N-acetylmuramoyl-L-alanine amidase activity"/>
    <property type="evidence" value="ECO:0007669"/>
    <property type="project" value="UniProtKB-EC"/>
</dbReference>
<reference evidence="7 8" key="1">
    <citation type="submission" date="2024-09" db="EMBL/GenBank/DDBJ databases">
        <authorList>
            <person name="Sun Q."/>
            <person name="Mori K."/>
        </authorList>
    </citation>
    <scope>NUCLEOTIDE SEQUENCE [LARGE SCALE GENOMIC DNA]</scope>
    <source>
        <strain evidence="7 8">JCM 3028</strain>
    </source>
</reference>
<organism evidence="7 8">
    <name type="scientific">Streptosporangium vulgare</name>
    <dbReference type="NCBI Taxonomy" id="46190"/>
    <lineage>
        <taxon>Bacteria</taxon>
        <taxon>Bacillati</taxon>
        <taxon>Actinomycetota</taxon>
        <taxon>Actinomycetes</taxon>
        <taxon>Streptosporangiales</taxon>
        <taxon>Streptosporangiaceae</taxon>
        <taxon>Streptosporangium</taxon>
    </lineage>
</organism>
<dbReference type="SMART" id="SM00644">
    <property type="entry name" value="Ami_2"/>
    <property type="match status" value="1"/>
</dbReference>
<dbReference type="InterPro" id="IPR036505">
    <property type="entry name" value="Amidase/PGRP_sf"/>
</dbReference>
<evidence type="ECO:0000313" key="8">
    <source>
        <dbReference type="Proteomes" id="UP001589610"/>
    </source>
</evidence>
<keyword evidence="8" id="KW-1185">Reference proteome</keyword>
<dbReference type="SUPFAM" id="SSF55846">
    <property type="entry name" value="N-acetylmuramoyl-L-alanine amidase-like"/>
    <property type="match status" value="1"/>
</dbReference>
<feature type="compositionally biased region" description="Basic and acidic residues" evidence="5">
    <location>
        <begin position="76"/>
        <end position="98"/>
    </location>
</feature>
<evidence type="ECO:0000256" key="2">
    <source>
        <dbReference type="ARBA" id="ARBA00011901"/>
    </source>
</evidence>
<evidence type="ECO:0000259" key="6">
    <source>
        <dbReference type="SMART" id="SM00644"/>
    </source>
</evidence>
<comment type="caution">
    <text evidence="7">The sequence shown here is derived from an EMBL/GenBank/DDBJ whole genome shotgun (WGS) entry which is preliminary data.</text>
</comment>
<feature type="region of interest" description="Disordered" evidence="5">
    <location>
        <begin position="278"/>
        <end position="398"/>
    </location>
</feature>
<evidence type="ECO:0000256" key="4">
    <source>
        <dbReference type="ARBA" id="ARBA00023316"/>
    </source>
</evidence>
<dbReference type="Pfam" id="PF01510">
    <property type="entry name" value="Amidase_2"/>
    <property type="match status" value="1"/>
</dbReference>
<dbReference type="RefSeq" id="WP_386159762.1">
    <property type="nucleotide sequence ID" value="NZ_JBHMBS010000012.1"/>
</dbReference>
<feature type="domain" description="N-acetylmuramoyl-L-alanine amidase" evidence="6">
    <location>
        <begin position="442"/>
        <end position="580"/>
    </location>
</feature>
<evidence type="ECO:0000313" key="7">
    <source>
        <dbReference type="EMBL" id="MFB9678626.1"/>
    </source>
</evidence>
<sequence>MHRLPGTAVVAALTVLASTVPAPVLSASILSAPVLPASVLPAPVAPAEAAHPGDRPIRLQAHPAPSETTTAGTAEDTVRDTARDTAEDTARGTVRETSPRSGRQAAFAEAARRYGVPESVLLAVSYLESRWEGHGGLPSVSAGYGPMHLVDGRAEPGRPHGAGEDPRGDETRPRVIALPPMAADPPEDTLRRASELTGLPLDRLREDTSANIMGGAALLADHRRRTGGEGPGDDPASWYDAVARYPGAPEKGAAGKEAALSFADEVYATIRSGAARVTDDGERVTLPATPDLPTPSSHLTPARHSDPSEPLTPARHSDPSEPLTSARRPGPTPLTPARFSRPSAPRPPAKLSGPSDPREPHPPERRASPSGPPTAPPAPAPVTPAPSPAPAAKTPAPPAKTAMMLTQRPAPAPAPVPGPDCPKNVSCEWLPAAYQRLPGGGYGNHDRSTGPRKIDYIVIHDGETSYDAMTRLVKNPAYLSWHFTIRSADGHIAQHLRARDIGWHAGNWYVNSRSIGLEHEGYLARGGAWFTEAMYLASARLVRHLAAKYDIPLDRAHILGHDNVPGTTPETVGGMHDDPGPYWDWAHYFELLGRPLRASGGDDARSVLIRPDYATNSPGFTGCAGGCRALGAASVWLRTRPSPTAPLVRDVGKHPTGDSTYSVYDHAARASTGQRYALAERRGDWTAIWYLGQKAWFHDPAGAPTSVRASGPLVTPRPGRSPVRVYGRAYPKAPAYPGGVPVQALVPLQYSIPAGQAYSSGGTTRASYLRAAAFDPSEHRVVTGGIRYRQIQFGHRIMFVRASDVRPVTR</sequence>
<dbReference type="PANTHER" id="PTHR30417">
    <property type="entry name" value="N-ACETYLMURAMOYL-L-ALANINE AMIDASE AMID"/>
    <property type="match status" value="1"/>
</dbReference>
<dbReference type="EMBL" id="JBHMBS010000012">
    <property type="protein sequence ID" value="MFB9678626.1"/>
    <property type="molecule type" value="Genomic_DNA"/>
</dbReference>